<proteinExistence type="predicted"/>
<protein>
    <recommendedName>
        <fullName evidence="6">Basic immunoglobulin-like variable motif-containing protein</fullName>
    </recommendedName>
</protein>
<sequence length="386" mass="45050">MNSNQTDLHEQQVVENTENIDTTNTEQLLDFTNMFKTQKVAKPKLLNRQQQQQQQQQQQSQSQSQSQQTQSTEEQSNKSVQNTVPRNLTITQEKMSQRRCLDVRRWYSLSRPQYQRSCGISSVVTCWNYLFSTLGVGNLNPLSQEEVIVSLGLTSEVGPHFNDVEFGSFSGNMSLISWFKNLCRLHKVQGRAYFLWKNEGDFATPGVDRDVALQKLTAGLKTDKVSFIYHAYDHYFCPIGYECTPNKQVEAFADEIDYNDCQYWIIIAEPAKPYPMFTVRKWVDIAQDLELKYPQYMNIRKMDEGIKNYKYEKGVSQHCIMAFERIDPKPKKIIEKKEKPIIINEEVHLEKTNQLNQKVEINEQIHQNTEILDPLINNQLKQNDQL</sequence>
<evidence type="ECO:0008006" key="6">
    <source>
        <dbReference type="Google" id="ProtNLM"/>
    </source>
</evidence>
<feature type="compositionally biased region" description="Low complexity" evidence="3">
    <location>
        <begin position="49"/>
        <end position="74"/>
    </location>
</feature>
<dbReference type="AlphaFoldDB" id="A0A8S1K8Y9"/>
<dbReference type="OMA" id="WLIVADC"/>
<dbReference type="Proteomes" id="UP000688137">
    <property type="component" value="Unassembled WGS sequence"/>
</dbReference>
<feature type="compositionally biased region" description="Low complexity" evidence="3">
    <location>
        <begin position="15"/>
        <end position="25"/>
    </location>
</feature>
<reference evidence="4" key="1">
    <citation type="submission" date="2021-01" db="EMBL/GenBank/DDBJ databases">
        <authorList>
            <consortium name="Genoscope - CEA"/>
            <person name="William W."/>
        </authorList>
    </citation>
    <scope>NUCLEOTIDE SEQUENCE</scope>
</reference>
<evidence type="ECO:0000256" key="2">
    <source>
        <dbReference type="ARBA" id="ARBA00023242"/>
    </source>
</evidence>
<comment type="subcellular location">
    <subcellularLocation>
        <location evidence="1">Nucleus</location>
    </subcellularLocation>
</comment>
<evidence type="ECO:0000313" key="4">
    <source>
        <dbReference type="EMBL" id="CAD8051013.1"/>
    </source>
</evidence>
<feature type="compositionally biased region" description="Polar residues" evidence="3">
    <location>
        <begin position="77"/>
        <end position="88"/>
    </location>
</feature>
<comment type="caution">
    <text evidence="4">The sequence shown here is derived from an EMBL/GenBank/DDBJ whole genome shotgun (WGS) entry which is preliminary data.</text>
</comment>
<keyword evidence="5" id="KW-1185">Reference proteome</keyword>
<feature type="region of interest" description="Disordered" evidence="3">
    <location>
        <begin position="1"/>
        <end position="25"/>
    </location>
</feature>
<organism evidence="4 5">
    <name type="scientific">Paramecium primaurelia</name>
    <dbReference type="NCBI Taxonomy" id="5886"/>
    <lineage>
        <taxon>Eukaryota</taxon>
        <taxon>Sar</taxon>
        <taxon>Alveolata</taxon>
        <taxon>Ciliophora</taxon>
        <taxon>Intramacronucleata</taxon>
        <taxon>Oligohymenophorea</taxon>
        <taxon>Peniculida</taxon>
        <taxon>Parameciidae</taxon>
        <taxon>Paramecium</taxon>
    </lineage>
</organism>
<accession>A0A8S1K8Y9</accession>
<evidence type="ECO:0000256" key="1">
    <source>
        <dbReference type="ARBA" id="ARBA00004123"/>
    </source>
</evidence>
<dbReference type="PANTHER" id="PTHR16171">
    <property type="entry name" value="DNA REPAIR PROTEIN COMPLEMENTING XP-G CELLS-RELATED"/>
    <property type="match status" value="1"/>
</dbReference>
<evidence type="ECO:0000256" key="3">
    <source>
        <dbReference type="SAM" id="MobiDB-lite"/>
    </source>
</evidence>
<keyword evidence="2" id="KW-0539">Nucleus</keyword>
<name>A0A8S1K8Y9_PARPR</name>
<dbReference type="GO" id="GO:0005634">
    <property type="term" value="C:nucleus"/>
    <property type="evidence" value="ECO:0007669"/>
    <property type="project" value="UniProtKB-SubCell"/>
</dbReference>
<gene>
    <name evidence="4" type="ORF">PPRIM_AZ9-3.1.T0170347</name>
</gene>
<dbReference type="EMBL" id="CAJJDM010000012">
    <property type="protein sequence ID" value="CAD8051013.1"/>
    <property type="molecule type" value="Genomic_DNA"/>
</dbReference>
<dbReference type="PANTHER" id="PTHR16171:SF12">
    <property type="entry name" value="BASIC IMMUNOGLOBULIN-LIKE VARIABLE MOTIF-CONTAINING PROTEIN"/>
    <property type="match status" value="1"/>
</dbReference>
<feature type="region of interest" description="Disordered" evidence="3">
    <location>
        <begin position="44"/>
        <end position="88"/>
    </location>
</feature>
<evidence type="ECO:0000313" key="5">
    <source>
        <dbReference type="Proteomes" id="UP000688137"/>
    </source>
</evidence>